<name>A0A9P8BTK9_9FUNG</name>
<keyword evidence="3" id="KW-0812">Transmembrane</keyword>
<evidence type="ECO:0000256" key="3">
    <source>
        <dbReference type="SAM" id="Phobius"/>
    </source>
</evidence>
<feature type="compositionally biased region" description="Gly residues" evidence="2">
    <location>
        <begin position="142"/>
        <end position="160"/>
    </location>
</feature>
<accession>A0A9P8BTK9</accession>
<dbReference type="InterPro" id="IPR002563">
    <property type="entry name" value="Flavin_Rdtase-like_dom"/>
</dbReference>
<dbReference type="GO" id="GO:0042602">
    <property type="term" value="F:riboflavin reductase (NADPH) activity"/>
    <property type="evidence" value="ECO:0007669"/>
    <property type="project" value="TreeGrafter"/>
</dbReference>
<dbReference type="AlphaFoldDB" id="A0A9P8BTK9"/>
<reference evidence="5" key="1">
    <citation type="submission" date="2021-06" db="EMBL/GenBank/DDBJ databases">
        <title>Genome Sequence of Mortierella hyaline Strain SCG-10, a Cold-Adapted, Nitrate-Reducing Fungus Isolated from Soil in Minnesota, USA.</title>
        <authorList>
            <person name="Aldossari N."/>
        </authorList>
    </citation>
    <scope>NUCLEOTIDE SEQUENCE</scope>
    <source>
        <strain evidence="5">SCG-10</strain>
    </source>
</reference>
<keyword evidence="6" id="KW-1185">Reference proteome</keyword>
<dbReference type="Pfam" id="PF01613">
    <property type="entry name" value="Flavin_Reduct"/>
    <property type="match status" value="2"/>
</dbReference>
<keyword evidence="3" id="KW-1133">Transmembrane helix</keyword>
<feature type="region of interest" description="Disordered" evidence="2">
    <location>
        <begin position="127"/>
        <end position="167"/>
    </location>
</feature>
<feature type="compositionally biased region" description="Low complexity" evidence="2">
    <location>
        <begin position="185"/>
        <end position="210"/>
    </location>
</feature>
<keyword evidence="3" id="KW-0472">Membrane</keyword>
<feature type="transmembrane region" description="Helical" evidence="3">
    <location>
        <begin position="303"/>
        <end position="324"/>
    </location>
</feature>
<proteinExistence type="predicted"/>
<organism evidence="5 6">
    <name type="scientific">Linnemannia hyalina</name>
    <dbReference type="NCBI Taxonomy" id="64524"/>
    <lineage>
        <taxon>Eukaryota</taxon>
        <taxon>Fungi</taxon>
        <taxon>Fungi incertae sedis</taxon>
        <taxon>Mucoromycota</taxon>
        <taxon>Mortierellomycotina</taxon>
        <taxon>Mortierellomycetes</taxon>
        <taxon>Mortierellales</taxon>
        <taxon>Mortierellaceae</taxon>
        <taxon>Linnemannia</taxon>
    </lineage>
</organism>
<dbReference type="PANTHER" id="PTHR30466">
    <property type="entry name" value="FLAVIN REDUCTASE"/>
    <property type="match status" value="1"/>
</dbReference>
<dbReference type="EMBL" id="JAHRHY010000007">
    <property type="protein sequence ID" value="KAG9067765.1"/>
    <property type="molecule type" value="Genomic_DNA"/>
</dbReference>
<dbReference type="GO" id="GO:0010181">
    <property type="term" value="F:FMN binding"/>
    <property type="evidence" value="ECO:0007669"/>
    <property type="project" value="InterPro"/>
</dbReference>
<dbReference type="OrthoDB" id="2015405at2759"/>
<gene>
    <name evidence="5" type="ORF">KI688_011352</name>
</gene>
<dbReference type="InterPro" id="IPR050268">
    <property type="entry name" value="NADH-dep_flavin_reductase"/>
</dbReference>
<evidence type="ECO:0000256" key="1">
    <source>
        <dbReference type="ARBA" id="ARBA00023002"/>
    </source>
</evidence>
<keyword evidence="1" id="KW-0560">Oxidoreductase</keyword>
<dbReference type="InterPro" id="IPR012349">
    <property type="entry name" value="Split_barrel_FMN-bd"/>
</dbReference>
<feature type="domain" description="Flavin reductase like" evidence="4">
    <location>
        <begin position="49"/>
        <end position="284"/>
    </location>
</feature>
<evidence type="ECO:0000313" key="6">
    <source>
        <dbReference type="Proteomes" id="UP000707451"/>
    </source>
</evidence>
<evidence type="ECO:0000256" key="2">
    <source>
        <dbReference type="SAM" id="MobiDB-lite"/>
    </source>
</evidence>
<feature type="region of interest" description="Disordered" evidence="2">
    <location>
        <begin position="179"/>
        <end position="219"/>
    </location>
</feature>
<dbReference type="PANTHER" id="PTHR30466:SF1">
    <property type="entry name" value="FMN REDUCTASE (NADH) RUTF"/>
    <property type="match status" value="1"/>
</dbReference>
<dbReference type="SMART" id="SM00903">
    <property type="entry name" value="Flavin_Reduct"/>
    <property type="match status" value="1"/>
</dbReference>
<sequence length="422" mass="45466">MFQDKGVFIVKCMPINYATINTFDAPTPAPVVVASEEDQATSEKFRRVLRKVPFPVVVVSTCSPEDPTLRRGITVSSFSSISLQPIPLVSFCVKLPSRASTVLHESDQFVIQFLSSEQIAHSVAFSSSVAPPPGVSKVLPGTGPGSETGAGAGAGIGTGTGKRKRPEDKDIEDLVAEASRQTLLPSSSTSNNNSNSTPTTTSTATTSTTPGQEPDPFEVLGYTTDLESNLPVLKNTLGAIRCRTHQVMVIGDHEMWIGHVEKVLHGQIPDEMEPLLYHDRSYPREAAGLVMITMITNDTMTRLYLVLVVMALVAVVNAATTYNYHFCSDSPCNKYRGQGPTYACGNKNGYKYYIAPGTGDAYTSQKWRSTVAMNDGFERCCLKGRKYACSNMKAGGVNWQFVQSWISTGGEIASTAGSFAGK</sequence>
<comment type="caution">
    <text evidence="5">The sequence shown here is derived from an EMBL/GenBank/DDBJ whole genome shotgun (WGS) entry which is preliminary data.</text>
</comment>
<dbReference type="SUPFAM" id="SSF50475">
    <property type="entry name" value="FMN-binding split barrel"/>
    <property type="match status" value="2"/>
</dbReference>
<protein>
    <recommendedName>
        <fullName evidence="4">Flavin reductase like domain-containing protein</fullName>
    </recommendedName>
</protein>
<dbReference type="Gene3D" id="2.30.110.10">
    <property type="entry name" value="Electron Transport, Fmn-binding Protein, Chain A"/>
    <property type="match status" value="1"/>
</dbReference>
<evidence type="ECO:0000313" key="5">
    <source>
        <dbReference type="EMBL" id="KAG9067765.1"/>
    </source>
</evidence>
<evidence type="ECO:0000259" key="4">
    <source>
        <dbReference type="SMART" id="SM00903"/>
    </source>
</evidence>
<dbReference type="Proteomes" id="UP000707451">
    <property type="component" value="Unassembled WGS sequence"/>
</dbReference>